<dbReference type="GO" id="GO:0030288">
    <property type="term" value="C:outer membrane-bounded periplasmic space"/>
    <property type="evidence" value="ECO:0007669"/>
    <property type="project" value="TreeGrafter"/>
</dbReference>
<feature type="region of interest" description="Disordered" evidence="2">
    <location>
        <begin position="29"/>
        <end position="100"/>
    </location>
</feature>
<dbReference type="PROSITE" id="PS51257">
    <property type="entry name" value="PROKAR_LIPOPROTEIN"/>
    <property type="match status" value="1"/>
</dbReference>
<keyword evidence="6" id="KW-1185">Reference proteome</keyword>
<dbReference type="PANTHER" id="PTHR30404:SF0">
    <property type="entry name" value="N-ACETYLMURAMOYL-L-ALANINE AMIDASE AMIC"/>
    <property type="match status" value="1"/>
</dbReference>
<dbReference type="Proteomes" id="UP000613840">
    <property type="component" value="Unassembled WGS sequence"/>
</dbReference>
<dbReference type="RefSeq" id="WP_188897285.1">
    <property type="nucleotide sequence ID" value="NZ_BMMZ01000013.1"/>
</dbReference>
<accession>A0A917SG48</accession>
<dbReference type="SUPFAM" id="SSF53187">
    <property type="entry name" value="Zn-dependent exopeptidases"/>
    <property type="match status" value="1"/>
</dbReference>
<dbReference type="InterPro" id="IPR050695">
    <property type="entry name" value="N-acetylmuramoyl_amidase_3"/>
</dbReference>
<organism evidence="5 6">
    <name type="scientific">Microlunatus endophyticus</name>
    <dbReference type="NCBI Taxonomy" id="1716077"/>
    <lineage>
        <taxon>Bacteria</taxon>
        <taxon>Bacillati</taxon>
        <taxon>Actinomycetota</taxon>
        <taxon>Actinomycetes</taxon>
        <taxon>Propionibacteriales</taxon>
        <taxon>Propionibacteriaceae</taxon>
        <taxon>Microlunatus</taxon>
    </lineage>
</organism>
<name>A0A917SG48_9ACTN</name>
<reference evidence="5" key="2">
    <citation type="submission" date="2020-09" db="EMBL/GenBank/DDBJ databases">
        <authorList>
            <person name="Sun Q."/>
            <person name="Zhou Y."/>
        </authorList>
    </citation>
    <scope>NUCLEOTIDE SEQUENCE</scope>
    <source>
        <strain evidence="5">CGMCC 4.7306</strain>
    </source>
</reference>
<gene>
    <name evidence="5" type="ORF">GCM10011575_40760</name>
</gene>
<dbReference type="PANTHER" id="PTHR30404">
    <property type="entry name" value="N-ACETYLMURAMOYL-L-ALANINE AMIDASE"/>
    <property type="match status" value="1"/>
</dbReference>
<dbReference type="Gene3D" id="3.40.630.40">
    <property type="entry name" value="Zn-dependent exopeptidases"/>
    <property type="match status" value="1"/>
</dbReference>
<comment type="caution">
    <text evidence="5">The sequence shown here is derived from an EMBL/GenBank/DDBJ whole genome shotgun (WGS) entry which is preliminary data.</text>
</comment>
<dbReference type="GO" id="GO:0009253">
    <property type="term" value="P:peptidoglycan catabolic process"/>
    <property type="evidence" value="ECO:0007669"/>
    <property type="project" value="InterPro"/>
</dbReference>
<evidence type="ECO:0000313" key="6">
    <source>
        <dbReference type="Proteomes" id="UP000613840"/>
    </source>
</evidence>
<dbReference type="EMBL" id="BMMZ01000013">
    <property type="protein sequence ID" value="GGL78275.1"/>
    <property type="molecule type" value="Genomic_DNA"/>
</dbReference>
<feature type="compositionally biased region" description="Polar residues" evidence="2">
    <location>
        <begin position="41"/>
        <end position="51"/>
    </location>
</feature>
<feature type="compositionally biased region" description="Low complexity" evidence="2">
    <location>
        <begin position="53"/>
        <end position="64"/>
    </location>
</feature>
<evidence type="ECO:0000256" key="3">
    <source>
        <dbReference type="SAM" id="SignalP"/>
    </source>
</evidence>
<dbReference type="AlphaFoldDB" id="A0A917SG48"/>
<proteinExistence type="predicted"/>
<reference evidence="5" key="1">
    <citation type="journal article" date="2014" name="Int. J. Syst. Evol. Microbiol.">
        <title>Complete genome sequence of Corynebacterium casei LMG S-19264T (=DSM 44701T), isolated from a smear-ripened cheese.</title>
        <authorList>
            <consortium name="US DOE Joint Genome Institute (JGI-PGF)"/>
            <person name="Walter F."/>
            <person name="Albersmeier A."/>
            <person name="Kalinowski J."/>
            <person name="Ruckert C."/>
        </authorList>
    </citation>
    <scope>NUCLEOTIDE SEQUENCE</scope>
    <source>
        <strain evidence="5">CGMCC 4.7306</strain>
    </source>
</reference>
<evidence type="ECO:0000256" key="1">
    <source>
        <dbReference type="ARBA" id="ARBA00022801"/>
    </source>
</evidence>
<dbReference type="Pfam" id="PF01520">
    <property type="entry name" value="Amidase_3"/>
    <property type="match status" value="1"/>
</dbReference>
<protein>
    <recommendedName>
        <fullName evidence="4">MurNAc-LAA domain-containing protein</fullName>
    </recommendedName>
</protein>
<dbReference type="GO" id="GO:0008745">
    <property type="term" value="F:N-acetylmuramoyl-L-alanine amidase activity"/>
    <property type="evidence" value="ECO:0007669"/>
    <property type="project" value="InterPro"/>
</dbReference>
<feature type="compositionally biased region" description="Low complexity" evidence="2">
    <location>
        <begin position="72"/>
        <end position="86"/>
    </location>
</feature>
<feature type="chain" id="PRO_5037287294" description="MurNAc-LAA domain-containing protein" evidence="3">
    <location>
        <begin position="29"/>
        <end position="327"/>
    </location>
</feature>
<keyword evidence="3" id="KW-0732">Signal</keyword>
<keyword evidence="1" id="KW-0378">Hydrolase</keyword>
<dbReference type="InterPro" id="IPR002508">
    <property type="entry name" value="MurNAc-LAA_cat"/>
</dbReference>
<evidence type="ECO:0000259" key="4">
    <source>
        <dbReference type="Pfam" id="PF01520"/>
    </source>
</evidence>
<evidence type="ECO:0000313" key="5">
    <source>
        <dbReference type="EMBL" id="GGL78275.1"/>
    </source>
</evidence>
<evidence type="ECO:0000256" key="2">
    <source>
        <dbReference type="SAM" id="MobiDB-lite"/>
    </source>
</evidence>
<feature type="signal peptide" evidence="3">
    <location>
        <begin position="1"/>
        <end position="28"/>
    </location>
</feature>
<sequence length="327" mass="34779">MSGPRFGRRTVGAIVASCLLLFAGCANQPTARTPPRATAGRSPSGTGQPGSDPSPTAAASASDPAPTPTPIATPAATPKSTPAHAPVIVIDPGHSGRSIRSRNAATGLTDFDYPNEPEMTEVFGISLCVAADLRKIGYRVVLTKKKATSTVSLTRRAQIADTVHADLAISVHDDHTQTDSFQAVYSQRGVKHHGRYHAMWRGDGADRTVFNHPGVARKSAHYARLIAAARRRDQHRPVAITEENFTGRSGLEPGNLALVQLLTRVPWVYSESGARTGGSTTRRITTHDETLYAKGILDGIVAAVPVKGARPESTVALRRCIARHRNG</sequence>
<feature type="domain" description="MurNAc-LAA" evidence="4">
    <location>
        <begin position="88"/>
        <end position="300"/>
    </location>
</feature>